<dbReference type="PANTHER" id="PTHR10621">
    <property type="entry name" value="UV EXCISION REPAIR PROTEIN RAD23"/>
    <property type="match status" value="1"/>
</dbReference>
<dbReference type="SUPFAM" id="SSF54236">
    <property type="entry name" value="Ubiquitin-like"/>
    <property type="match status" value="2"/>
</dbReference>
<dbReference type="Pfam" id="PF00240">
    <property type="entry name" value="ubiquitin"/>
    <property type="match status" value="1"/>
</dbReference>
<evidence type="ECO:0000313" key="3">
    <source>
        <dbReference type="EMBL" id="CAF0781522.1"/>
    </source>
</evidence>
<feature type="compositionally biased region" description="Low complexity" evidence="1">
    <location>
        <begin position="35"/>
        <end position="44"/>
    </location>
</feature>
<evidence type="ECO:0000256" key="1">
    <source>
        <dbReference type="SAM" id="MobiDB-lite"/>
    </source>
</evidence>
<dbReference type="GO" id="GO:0031593">
    <property type="term" value="F:polyubiquitin modification-dependent protein binding"/>
    <property type="evidence" value="ECO:0007669"/>
    <property type="project" value="TreeGrafter"/>
</dbReference>
<sequence>MGTTYDYSYDYNVRDSNKNNRAHAGVSRGTEHTGQHTQRTTGHQSLPGATFNRSSNIDPLLNLQHDRIWNKLYDPIGTSKATHEAEIQKMARRQDRKVIKIEAAYGSDRQTLIVKRDYDLRVRDVQEDASKAFKMPLEQIILYWKGRNICNTPNELLETLGIENNHQMRVCREDDPAQQNRRRELLSNQQPLSSNTSYNQQQQLPPLQMSNQFQQQQQQQQQFNPSLSANYYQQPIQNQTITPPNATTFLHNLQIGMGDRVEGLVIGRPYPSTIYDLQIELQQRFNIPIHEQNLSYNGTLLTQYPPDTPLDSIGIVNNSFVSLWVRNSVPNIQPQAQYYADGPQTGYNETSPRMDNNNETIQNNGNQDVLKIEVFHGSDRHILILRSTNNLRIGDLMEELQRITTVPVQNQKLFFRGQELQNMKDRTLREAGIDNNAQVRLIGDPSRARYEPMITNNRTN</sequence>
<reference evidence="3" key="1">
    <citation type="submission" date="2021-02" db="EMBL/GenBank/DDBJ databases">
        <authorList>
            <person name="Nowell W R."/>
        </authorList>
    </citation>
    <scope>NUCLEOTIDE SEQUENCE</scope>
</reference>
<dbReference type="Gene3D" id="3.10.20.90">
    <property type="entry name" value="Phosphatidylinositol 3-kinase Catalytic Subunit, Chain A, domain 1"/>
    <property type="match status" value="2"/>
</dbReference>
<dbReference type="GO" id="GO:0005829">
    <property type="term" value="C:cytosol"/>
    <property type="evidence" value="ECO:0007669"/>
    <property type="project" value="TreeGrafter"/>
</dbReference>
<dbReference type="GO" id="GO:0043161">
    <property type="term" value="P:proteasome-mediated ubiquitin-dependent protein catabolic process"/>
    <property type="evidence" value="ECO:0007669"/>
    <property type="project" value="TreeGrafter"/>
</dbReference>
<dbReference type="GO" id="GO:0070628">
    <property type="term" value="F:proteasome binding"/>
    <property type="evidence" value="ECO:0007669"/>
    <property type="project" value="TreeGrafter"/>
</dbReference>
<gene>
    <name evidence="3" type="ORF">XAT740_LOCUS1998</name>
</gene>
<feature type="region of interest" description="Disordered" evidence="1">
    <location>
        <begin position="1"/>
        <end position="51"/>
    </location>
</feature>
<keyword evidence="4" id="KW-1185">Reference proteome</keyword>
<dbReference type="InterPro" id="IPR029071">
    <property type="entry name" value="Ubiquitin-like_domsf"/>
</dbReference>
<dbReference type="Proteomes" id="UP000663828">
    <property type="component" value="Unassembled WGS sequence"/>
</dbReference>
<feature type="domain" description="Ubiquitin-like" evidence="2">
    <location>
        <begin position="370"/>
        <end position="442"/>
    </location>
</feature>
<accession>A0A813RG01</accession>
<dbReference type="EMBL" id="CAJNOR010000065">
    <property type="protein sequence ID" value="CAF0781522.1"/>
    <property type="molecule type" value="Genomic_DNA"/>
</dbReference>
<protein>
    <recommendedName>
        <fullName evidence="2">Ubiquitin-like domain-containing protein</fullName>
    </recommendedName>
</protein>
<dbReference type="CDD" id="cd17039">
    <property type="entry name" value="Ubl_ubiquitin_like"/>
    <property type="match status" value="1"/>
</dbReference>
<name>A0A813RG01_ADIRI</name>
<dbReference type="PANTHER" id="PTHR10621:SF0">
    <property type="entry name" value="UV EXCISION REPAIR PROTEIN RAD23"/>
    <property type="match status" value="1"/>
</dbReference>
<evidence type="ECO:0000259" key="2">
    <source>
        <dbReference type="PROSITE" id="PS50053"/>
    </source>
</evidence>
<evidence type="ECO:0000313" key="4">
    <source>
        <dbReference type="Proteomes" id="UP000663828"/>
    </source>
</evidence>
<dbReference type="InterPro" id="IPR000626">
    <property type="entry name" value="Ubiquitin-like_dom"/>
</dbReference>
<dbReference type="GO" id="GO:0005654">
    <property type="term" value="C:nucleoplasm"/>
    <property type="evidence" value="ECO:0007669"/>
    <property type="project" value="TreeGrafter"/>
</dbReference>
<feature type="domain" description="Ubiquitin-like" evidence="2">
    <location>
        <begin position="273"/>
        <end position="326"/>
    </location>
</feature>
<dbReference type="AlphaFoldDB" id="A0A813RG01"/>
<organism evidence="3 4">
    <name type="scientific">Adineta ricciae</name>
    <name type="common">Rotifer</name>
    <dbReference type="NCBI Taxonomy" id="249248"/>
    <lineage>
        <taxon>Eukaryota</taxon>
        <taxon>Metazoa</taxon>
        <taxon>Spiralia</taxon>
        <taxon>Gnathifera</taxon>
        <taxon>Rotifera</taxon>
        <taxon>Eurotatoria</taxon>
        <taxon>Bdelloidea</taxon>
        <taxon>Adinetida</taxon>
        <taxon>Adinetidae</taxon>
        <taxon>Adineta</taxon>
    </lineage>
</organism>
<dbReference type="PROSITE" id="PS50053">
    <property type="entry name" value="UBIQUITIN_2"/>
    <property type="match status" value="2"/>
</dbReference>
<dbReference type="GO" id="GO:0043130">
    <property type="term" value="F:ubiquitin binding"/>
    <property type="evidence" value="ECO:0007669"/>
    <property type="project" value="TreeGrafter"/>
</dbReference>
<comment type="caution">
    <text evidence="3">The sequence shown here is derived from an EMBL/GenBank/DDBJ whole genome shotgun (WGS) entry which is preliminary data.</text>
</comment>
<proteinExistence type="predicted"/>